<dbReference type="SUPFAM" id="SSF54427">
    <property type="entry name" value="NTF2-like"/>
    <property type="match status" value="1"/>
</dbReference>
<evidence type="ECO:0000313" key="2">
    <source>
        <dbReference type="EMBL" id="MBK7956630.1"/>
    </source>
</evidence>
<reference evidence="2 3" key="1">
    <citation type="submission" date="2020-10" db="EMBL/GenBank/DDBJ databases">
        <title>Connecting structure to function with the recovery of over 1000 high-quality activated sludge metagenome-assembled genomes encoding full-length rRNA genes using long-read sequencing.</title>
        <authorList>
            <person name="Singleton C.M."/>
            <person name="Petriglieri F."/>
            <person name="Kristensen J.M."/>
            <person name="Kirkegaard R.H."/>
            <person name="Michaelsen T.Y."/>
            <person name="Andersen M.H."/>
            <person name="Karst S.M."/>
            <person name="Dueholm M.S."/>
            <person name="Nielsen P.H."/>
            <person name="Albertsen M."/>
        </authorList>
    </citation>
    <scope>NUCLEOTIDE SEQUENCE [LARGE SCALE GENOMIC DNA]</scope>
    <source>
        <strain evidence="2">Fred_18-Q3-R57-64_BAT3C.720</strain>
    </source>
</reference>
<feature type="domain" description="SnoaL-like" evidence="1">
    <location>
        <begin position="12"/>
        <end position="115"/>
    </location>
</feature>
<proteinExistence type="predicted"/>
<dbReference type="Pfam" id="PF12680">
    <property type="entry name" value="SnoaL_2"/>
    <property type="match status" value="1"/>
</dbReference>
<dbReference type="Proteomes" id="UP000706151">
    <property type="component" value="Unassembled WGS sequence"/>
</dbReference>
<evidence type="ECO:0000259" key="1">
    <source>
        <dbReference type="Pfam" id="PF12680"/>
    </source>
</evidence>
<dbReference type="InterPro" id="IPR032710">
    <property type="entry name" value="NTF2-like_dom_sf"/>
</dbReference>
<comment type="caution">
    <text evidence="2">The sequence shown here is derived from an EMBL/GenBank/DDBJ whole genome shotgun (WGS) entry which is preliminary data.</text>
</comment>
<gene>
    <name evidence="2" type="ORF">IPK02_23355</name>
</gene>
<dbReference type="EMBL" id="JADJOT010000013">
    <property type="protein sequence ID" value="MBK7956630.1"/>
    <property type="molecule type" value="Genomic_DNA"/>
</dbReference>
<sequence>MDNRLTVDALIAFYEGLSPETLQNLPRYYAADACFKDPFNEVRGLQSIERIFTHMFRQVSEPRFVVLERVVDGQGALLVWDFHYRLRLPWGPDRRELIRGSSHLRFDPEGKVVWHRDYWDAAEELYAKLPGLGWLMRALRGKLAA</sequence>
<protein>
    <submittedName>
        <fullName evidence="2">Nuclear transport factor 2 family protein</fullName>
    </submittedName>
</protein>
<dbReference type="InterPro" id="IPR037401">
    <property type="entry name" value="SnoaL-like"/>
</dbReference>
<organism evidence="2 3">
    <name type="scientific">Candidatus Accumulibacter affinis</name>
    <dbReference type="NCBI Taxonomy" id="2954384"/>
    <lineage>
        <taxon>Bacteria</taxon>
        <taxon>Pseudomonadati</taxon>
        <taxon>Pseudomonadota</taxon>
        <taxon>Betaproteobacteria</taxon>
        <taxon>Candidatus Accumulibacter</taxon>
    </lineage>
</organism>
<dbReference type="Gene3D" id="3.10.450.50">
    <property type="match status" value="1"/>
</dbReference>
<evidence type="ECO:0000313" key="3">
    <source>
        <dbReference type="Proteomes" id="UP000706151"/>
    </source>
</evidence>
<dbReference type="AlphaFoldDB" id="A0A935TLF9"/>
<accession>A0A935TLF9</accession>
<name>A0A935TLF9_9PROT</name>